<name>A0A1M5NPH0_9FIRM</name>
<dbReference type="Pfam" id="PF06898">
    <property type="entry name" value="YqfD"/>
    <property type="match status" value="1"/>
</dbReference>
<protein>
    <submittedName>
        <fullName evidence="2">Similar to stage IV sporulation protein</fullName>
    </submittedName>
</protein>
<keyword evidence="1" id="KW-1133">Transmembrane helix</keyword>
<keyword evidence="1" id="KW-0472">Membrane</keyword>
<dbReference type="PIRSF" id="PIRSF029895">
    <property type="entry name" value="SpoIV"/>
    <property type="match status" value="1"/>
</dbReference>
<keyword evidence="1" id="KW-0812">Transmembrane</keyword>
<dbReference type="Proteomes" id="UP000242520">
    <property type="component" value="Unassembled WGS sequence"/>
</dbReference>
<reference evidence="3" key="1">
    <citation type="submission" date="2016-11" db="EMBL/GenBank/DDBJ databases">
        <authorList>
            <person name="Varghese N."/>
            <person name="Submissions S."/>
        </authorList>
    </citation>
    <scope>NUCLEOTIDE SEQUENCE [LARGE SCALE GENOMIC DNA]</scope>
    <source>
        <strain evidence="3">DSM 15285</strain>
    </source>
</reference>
<accession>A0A1M5NPH0</accession>
<sequence length="389" mass="45717">MWQYVKGFCIVSIEGLYLEKFINYLVNNGIYLFNIRRISPTKIEAYIYRDDVKNLIYLYKKSDYNLKIKRSIGLPFLMKRIYKRKSLLIGGILSLFILVFLTTFITNVYIDCPEGINKSELRKELYNCGLKPWVNKYMIDKKDIRDSILSKFDDIAYIFINIEGTNAFVEIVKKSEEPEENTKINCNIIAKKDGIIEKVIPRSGEALVSKGNIVKKGDVLIAGGNVIAKGEVWARTFYEIKESIEYINKDKIKTGKSKKTYKIKFFNKTYYIKRNIPYKNYYIRKRILKCEYKKFKVPIEVEINTFYEVNVKDNKKDIEKLKNIIRQKALKKIDYLLPVQARIINKKEDYKIKGNVLEFIVTIQALEDIGKDEKIEGGNYIDNTEKNRN</sequence>
<feature type="transmembrane region" description="Helical" evidence="1">
    <location>
        <begin position="87"/>
        <end position="110"/>
    </location>
</feature>
<evidence type="ECO:0000313" key="3">
    <source>
        <dbReference type="Proteomes" id="UP000242520"/>
    </source>
</evidence>
<gene>
    <name evidence="2" type="ORF">SAMN02744040_00136</name>
</gene>
<evidence type="ECO:0000256" key="1">
    <source>
        <dbReference type="SAM" id="Phobius"/>
    </source>
</evidence>
<keyword evidence="3" id="KW-1185">Reference proteome</keyword>
<organism evidence="2 3">
    <name type="scientific">Tepidibacter thalassicus DSM 15285</name>
    <dbReference type="NCBI Taxonomy" id="1123350"/>
    <lineage>
        <taxon>Bacteria</taxon>
        <taxon>Bacillati</taxon>
        <taxon>Bacillota</taxon>
        <taxon>Clostridia</taxon>
        <taxon>Peptostreptococcales</taxon>
        <taxon>Peptostreptococcaceae</taxon>
        <taxon>Tepidibacter</taxon>
    </lineage>
</organism>
<dbReference type="STRING" id="1123350.SAMN02744040_00136"/>
<dbReference type="RefSeq" id="WP_072722944.1">
    <property type="nucleotide sequence ID" value="NZ_FQXH01000005.1"/>
</dbReference>
<evidence type="ECO:0000313" key="2">
    <source>
        <dbReference type="EMBL" id="SHG91089.1"/>
    </source>
</evidence>
<proteinExistence type="predicted"/>
<dbReference type="NCBIfam" id="TIGR02876">
    <property type="entry name" value="spore_yqfD"/>
    <property type="match status" value="1"/>
</dbReference>
<dbReference type="InterPro" id="IPR010690">
    <property type="entry name" value="YqfD"/>
</dbReference>
<dbReference type="AlphaFoldDB" id="A0A1M5NPH0"/>
<dbReference type="EMBL" id="FQXH01000005">
    <property type="protein sequence ID" value="SHG91089.1"/>
    <property type="molecule type" value="Genomic_DNA"/>
</dbReference>